<dbReference type="PANTHER" id="PTHR43567">
    <property type="entry name" value="FLAVOREDOXIN-RELATED-RELATED"/>
    <property type="match status" value="1"/>
</dbReference>
<dbReference type="PANTHER" id="PTHR43567:SF1">
    <property type="entry name" value="FLAVOREDOXIN"/>
    <property type="match status" value="1"/>
</dbReference>
<evidence type="ECO:0000256" key="1">
    <source>
        <dbReference type="ARBA" id="ARBA00001917"/>
    </source>
</evidence>
<dbReference type="Pfam" id="PF01613">
    <property type="entry name" value="Flavin_Reduct"/>
    <property type="match status" value="1"/>
</dbReference>
<comment type="similarity">
    <text evidence="3">Belongs to the flavoredoxin family.</text>
</comment>
<dbReference type="GO" id="GO:0010181">
    <property type="term" value="F:FMN binding"/>
    <property type="evidence" value="ECO:0007669"/>
    <property type="project" value="InterPro"/>
</dbReference>
<accession>A0A1J5T1M7</accession>
<dbReference type="Gene3D" id="2.30.110.10">
    <property type="entry name" value="Electron Transport, Fmn-binding Protein, Chain A"/>
    <property type="match status" value="1"/>
</dbReference>
<evidence type="ECO:0000313" key="5">
    <source>
        <dbReference type="EMBL" id="OIR14703.1"/>
    </source>
</evidence>
<sequence>MAKKTFPLSKVYGLLETGPVVMVTTAHRGKANIMAQSWHTMMEFEPPLVGCVISGRNHSFDALVATRECVLNIPSVKLAKQMVGVGNCSGSKVDKFRKFKLTSMPAAEVAAPLIDECFANLECRVADSRMVNKYNFFVLEVVKAWIDPAVKSPRTLHHRGKGVFMVSGDTIKLPSKMA</sequence>
<feature type="domain" description="Flavin reductase like" evidence="4">
    <location>
        <begin position="13"/>
        <end position="165"/>
    </location>
</feature>
<protein>
    <submittedName>
        <fullName evidence="5">Flavoredoxin</fullName>
    </submittedName>
</protein>
<dbReference type="EMBL" id="MLJW01000011">
    <property type="protein sequence ID" value="OIR14703.1"/>
    <property type="molecule type" value="Genomic_DNA"/>
</dbReference>
<dbReference type="InterPro" id="IPR052174">
    <property type="entry name" value="Flavoredoxin"/>
</dbReference>
<evidence type="ECO:0000256" key="3">
    <source>
        <dbReference type="ARBA" id="ARBA00038054"/>
    </source>
</evidence>
<name>A0A1J5T1M7_9ZZZZ</name>
<organism evidence="5">
    <name type="scientific">mine drainage metagenome</name>
    <dbReference type="NCBI Taxonomy" id="410659"/>
    <lineage>
        <taxon>unclassified sequences</taxon>
        <taxon>metagenomes</taxon>
        <taxon>ecological metagenomes</taxon>
    </lineage>
</organism>
<dbReference type="AlphaFoldDB" id="A0A1J5T1M7"/>
<reference evidence="5" key="1">
    <citation type="submission" date="2016-10" db="EMBL/GenBank/DDBJ databases">
        <title>Sequence of Gallionella enrichment culture.</title>
        <authorList>
            <person name="Poehlein A."/>
            <person name="Muehling M."/>
            <person name="Daniel R."/>
        </authorList>
    </citation>
    <scope>NUCLEOTIDE SEQUENCE</scope>
</reference>
<dbReference type="InterPro" id="IPR002563">
    <property type="entry name" value="Flavin_Rdtase-like_dom"/>
</dbReference>
<gene>
    <name evidence="5" type="primary">flr_4</name>
    <name evidence="5" type="ORF">GALL_45090</name>
</gene>
<dbReference type="SUPFAM" id="SSF50475">
    <property type="entry name" value="FMN-binding split barrel"/>
    <property type="match status" value="1"/>
</dbReference>
<comment type="cofactor">
    <cofactor evidence="1">
        <name>FMN</name>
        <dbReference type="ChEBI" id="CHEBI:58210"/>
    </cofactor>
</comment>
<proteinExistence type="inferred from homology"/>
<comment type="caution">
    <text evidence="5">The sequence shown here is derived from an EMBL/GenBank/DDBJ whole genome shotgun (WGS) entry which is preliminary data.</text>
</comment>
<evidence type="ECO:0000259" key="4">
    <source>
        <dbReference type="SMART" id="SM00903"/>
    </source>
</evidence>
<keyword evidence="2" id="KW-0285">Flavoprotein</keyword>
<dbReference type="SMART" id="SM00903">
    <property type="entry name" value="Flavin_Reduct"/>
    <property type="match status" value="1"/>
</dbReference>
<dbReference type="InterPro" id="IPR012349">
    <property type="entry name" value="Split_barrel_FMN-bd"/>
</dbReference>
<evidence type="ECO:0000256" key="2">
    <source>
        <dbReference type="ARBA" id="ARBA00022630"/>
    </source>
</evidence>